<dbReference type="AlphaFoldDB" id="A0A835FNI3"/>
<keyword evidence="2" id="KW-1185">Reference proteome</keyword>
<gene>
    <name evidence="1" type="ORF">HU200_007987</name>
</gene>
<dbReference type="OrthoDB" id="690464at2759"/>
<organism evidence="1 2">
    <name type="scientific">Digitaria exilis</name>
    <dbReference type="NCBI Taxonomy" id="1010633"/>
    <lineage>
        <taxon>Eukaryota</taxon>
        <taxon>Viridiplantae</taxon>
        <taxon>Streptophyta</taxon>
        <taxon>Embryophyta</taxon>
        <taxon>Tracheophyta</taxon>
        <taxon>Spermatophyta</taxon>
        <taxon>Magnoliopsida</taxon>
        <taxon>Liliopsida</taxon>
        <taxon>Poales</taxon>
        <taxon>Poaceae</taxon>
        <taxon>PACMAD clade</taxon>
        <taxon>Panicoideae</taxon>
        <taxon>Panicodae</taxon>
        <taxon>Paniceae</taxon>
        <taxon>Anthephorinae</taxon>
        <taxon>Digitaria</taxon>
    </lineage>
</organism>
<comment type="caution">
    <text evidence="1">The sequence shown here is derived from an EMBL/GenBank/DDBJ whole genome shotgun (WGS) entry which is preliminary data.</text>
</comment>
<proteinExistence type="predicted"/>
<evidence type="ECO:0000313" key="1">
    <source>
        <dbReference type="EMBL" id="KAF8765949.1"/>
    </source>
</evidence>
<dbReference type="EMBL" id="JACEFO010000524">
    <property type="protein sequence ID" value="KAF8765949.1"/>
    <property type="molecule type" value="Genomic_DNA"/>
</dbReference>
<evidence type="ECO:0000313" key="2">
    <source>
        <dbReference type="Proteomes" id="UP000636709"/>
    </source>
</evidence>
<sequence>MHCKHCSYVNHSSGGYHLMKIGFSLEEAKKLVASTRAKLAQEAEQQAAQATINQQVDQEGLINNELRQEGQAESMTQDNTTLLSQMLMEHNSIESNVNGAQLGYYLSPRKSSDVLGKIYFPRVLSQNCREIKSSLGNCSSPRDDT</sequence>
<protein>
    <submittedName>
        <fullName evidence="1">Uncharacterized protein</fullName>
    </submittedName>
</protein>
<name>A0A835FNI3_9POAL</name>
<dbReference type="Proteomes" id="UP000636709">
    <property type="component" value="Unassembled WGS sequence"/>
</dbReference>
<accession>A0A835FNI3</accession>
<reference evidence="1" key="1">
    <citation type="submission" date="2020-07" db="EMBL/GenBank/DDBJ databases">
        <title>Genome sequence and genetic diversity analysis of an under-domesticated orphan crop, white fonio (Digitaria exilis).</title>
        <authorList>
            <person name="Bennetzen J.L."/>
            <person name="Chen S."/>
            <person name="Ma X."/>
            <person name="Wang X."/>
            <person name="Yssel A.E.J."/>
            <person name="Chaluvadi S.R."/>
            <person name="Johnson M."/>
            <person name="Gangashetty P."/>
            <person name="Hamidou F."/>
            <person name="Sanogo M.D."/>
            <person name="Zwaenepoel A."/>
            <person name="Wallace J."/>
            <person name="Van De Peer Y."/>
            <person name="Van Deynze A."/>
        </authorList>
    </citation>
    <scope>NUCLEOTIDE SEQUENCE</scope>
    <source>
        <tissue evidence="1">Leaves</tissue>
    </source>
</reference>